<proteinExistence type="predicted"/>
<evidence type="ECO:0000256" key="1">
    <source>
        <dbReference type="ARBA" id="ARBA00004370"/>
    </source>
</evidence>
<comment type="caution">
    <text evidence="8">The sequence shown here is derived from an EMBL/GenBank/DDBJ whole genome shotgun (WGS) entry which is preliminary data.</text>
</comment>
<dbReference type="GO" id="GO:0022857">
    <property type="term" value="F:transmembrane transporter activity"/>
    <property type="evidence" value="ECO:0007669"/>
    <property type="project" value="InterPro"/>
</dbReference>
<evidence type="ECO:0000256" key="6">
    <source>
        <dbReference type="SAM" id="Phobius"/>
    </source>
</evidence>
<feature type="transmembrane region" description="Helical" evidence="6">
    <location>
        <begin position="54"/>
        <end position="77"/>
    </location>
</feature>
<dbReference type="InterPro" id="IPR050814">
    <property type="entry name" value="Myo-inositol_Transporter"/>
</dbReference>
<evidence type="ECO:0000256" key="2">
    <source>
        <dbReference type="ARBA" id="ARBA00022448"/>
    </source>
</evidence>
<protein>
    <submittedName>
        <fullName evidence="8">General substrate transporter</fullName>
    </submittedName>
</protein>
<gene>
    <name evidence="8" type="ORF">B2A_08582</name>
</gene>
<keyword evidence="4 6" id="KW-1133">Transmembrane helix</keyword>
<keyword evidence="2" id="KW-0813">Transport</keyword>
<dbReference type="Pfam" id="PF00083">
    <property type="entry name" value="Sugar_tr"/>
    <property type="match status" value="1"/>
</dbReference>
<dbReference type="AlphaFoldDB" id="T1B2M5"/>
<dbReference type="Gene3D" id="1.20.1250.20">
    <property type="entry name" value="MFS general substrate transporter like domains"/>
    <property type="match status" value="1"/>
</dbReference>
<evidence type="ECO:0000256" key="5">
    <source>
        <dbReference type="ARBA" id="ARBA00023136"/>
    </source>
</evidence>
<evidence type="ECO:0000256" key="4">
    <source>
        <dbReference type="ARBA" id="ARBA00022989"/>
    </source>
</evidence>
<evidence type="ECO:0000259" key="7">
    <source>
        <dbReference type="PROSITE" id="PS50850"/>
    </source>
</evidence>
<evidence type="ECO:0000256" key="3">
    <source>
        <dbReference type="ARBA" id="ARBA00022692"/>
    </source>
</evidence>
<sequence length="136" mass="14925">MAVFGFAGAALKYADSNIGMLAAMSLFIVFFAFGVGGTGWIIQGEYFPTEYRGTLASLIAFIDWIANFAIVEIFPYMDSTIHIAGSLLVFGILSVVAVTIFYRIMPVTKGKSPEEINKMFDALAISHEYKETESLK</sequence>
<dbReference type="InterPro" id="IPR036259">
    <property type="entry name" value="MFS_trans_sf"/>
</dbReference>
<feature type="transmembrane region" description="Helical" evidence="6">
    <location>
        <begin position="83"/>
        <end position="102"/>
    </location>
</feature>
<feature type="transmembrane region" description="Helical" evidence="6">
    <location>
        <begin position="20"/>
        <end position="42"/>
    </location>
</feature>
<dbReference type="PROSITE" id="PS50850">
    <property type="entry name" value="MFS"/>
    <property type="match status" value="1"/>
</dbReference>
<reference evidence="8" key="2">
    <citation type="journal article" date="2014" name="ISME J.">
        <title>Microbial stratification in low pH oxic and suboxic macroscopic growths along an acid mine drainage.</title>
        <authorList>
            <person name="Mendez-Garcia C."/>
            <person name="Mesa V."/>
            <person name="Sprenger R.R."/>
            <person name="Richter M."/>
            <person name="Diez M.S."/>
            <person name="Solano J."/>
            <person name="Bargiela R."/>
            <person name="Golyshina O.V."/>
            <person name="Manteca A."/>
            <person name="Ramos J.L."/>
            <person name="Gallego J.R."/>
            <person name="Llorente I."/>
            <person name="Martins Dos Santos V.A."/>
            <person name="Jensen O.N."/>
            <person name="Pelaez A.I."/>
            <person name="Sanchez J."/>
            <person name="Ferrer M."/>
        </authorList>
    </citation>
    <scope>NUCLEOTIDE SEQUENCE</scope>
</reference>
<dbReference type="SUPFAM" id="SSF103473">
    <property type="entry name" value="MFS general substrate transporter"/>
    <property type="match status" value="1"/>
</dbReference>
<dbReference type="GO" id="GO:0016020">
    <property type="term" value="C:membrane"/>
    <property type="evidence" value="ECO:0007669"/>
    <property type="project" value="UniProtKB-SubCell"/>
</dbReference>
<reference evidence="8" key="1">
    <citation type="submission" date="2013-08" db="EMBL/GenBank/DDBJ databases">
        <authorList>
            <person name="Mendez C."/>
            <person name="Richter M."/>
            <person name="Ferrer M."/>
            <person name="Sanchez J."/>
        </authorList>
    </citation>
    <scope>NUCLEOTIDE SEQUENCE</scope>
</reference>
<dbReference type="InterPro" id="IPR020846">
    <property type="entry name" value="MFS_dom"/>
</dbReference>
<comment type="subcellular location">
    <subcellularLocation>
        <location evidence="1">Membrane</location>
    </subcellularLocation>
</comment>
<feature type="domain" description="Major facilitator superfamily (MFS) profile" evidence="7">
    <location>
        <begin position="1"/>
        <end position="109"/>
    </location>
</feature>
<keyword evidence="3 6" id="KW-0812">Transmembrane</keyword>
<keyword evidence="5 6" id="KW-0472">Membrane</keyword>
<dbReference type="PANTHER" id="PTHR48020:SF12">
    <property type="entry name" value="PROTON MYO-INOSITOL COTRANSPORTER"/>
    <property type="match status" value="1"/>
</dbReference>
<name>T1B2M5_9ZZZZ</name>
<dbReference type="PANTHER" id="PTHR48020">
    <property type="entry name" value="PROTON MYO-INOSITOL COTRANSPORTER"/>
    <property type="match status" value="1"/>
</dbReference>
<dbReference type="EMBL" id="AUZZ01006184">
    <property type="protein sequence ID" value="EQD47099.1"/>
    <property type="molecule type" value="Genomic_DNA"/>
</dbReference>
<evidence type="ECO:0000313" key="8">
    <source>
        <dbReference type="EMBL" id="EQD47099.1"/>
    </source>
</evidence>
<organism evidence="8">
    <name type="scientific">mine drainage metagenome</name>
    <dbReference type="NCBI Taxonomy" id="410659"/>
    <lineage>
        <taxon>unclassified sequences</taxon>
        <taxon>metagenomes</taxon>
        <taxon>ecological metagenomes</taxon>
    </lineage>
</organism>
<accession>T1B2M5</accession>
<dbReference type="InterPro" id="IPR005828">
    <property type="entry name" value="MFS_sugar_transport-like"/>
</dbReference>